<feature type="compositionally biased region" description="Basic and acidic residues" evidence="1">
    <location>
        <begin position="335"/>
        <end position="353"/>
    </location>
</feature>
<feature type="region of interest" description="Disordered" evidence="1">
    <location>
        <begin position="182"/>
        <end position="282"/>
    </location>
</feature>
<dbReference type="EMBL" id="AOLV01000010">
    <property type="protein sequence ID" value="EPX86414.1"/>
    <property type="molecule type" value="Genomic_DNA"/>
</dbReference>
<dbReference type="HOGENOM" id="CLU_785004_0_0_5"/>
<dbReference type="Proteomes" id="UP000015346">
    <property type="component" value="Unassembled WGS sequence"/>
</dbReference>
<protein>
    <submittedName>
        <fullName evidence="2">Uncharacterized protein</fullName>
    </submittedName>
</protein>
<feature type="region of interest" description="Disordered" evidence="1">
    <location>
        <begin position="310"/>
        <end position="353"/>
    </location>
</feature>
<feature type="compositionally biased region" description="Basic and acidic residues" evidence="1">
    <location>
        <begin position="102"/>
        <end position="113"/>
    </location>
</feature>
<evidence type="ECO:0000313" key="3">
    <source>
        <dbReference type="Proteomes" id="UP000015346"/>
    </source>
</evidence>
<feature type="compositionally biased region" description="Basic and acidic residues" evidence="1">
    <location>
        <begin position="239"/>
        <end position="271"/>
    </location>
</feature>
<reference evidence="2 3" key="1">
    <citation type="journal article" date="2013" name="Stand. Genomic Sci.">
        <title>Genome sequence of the reddish-pigmented Rubellimicrobium thermophilum type strain (DSM 16684(T)), a member of the Roseobacter clade.</title>
        <authorList>
            <person name="Fiebig A."/>
            <person name="Riedel T."/>
            <person name="Gronow S."/>
            <person name="Petersen J."/>
            <person name="Klenk H.P."/>
            <person name="Goker M."/>
        </authorList>
    </citation>
    <scope>NUCLEOTIDE SEQUENCE [LARGE SCALE GENOMIC DNA]</scope>
    <source>
        <strain evidence="2 3">DSM 16684</strain>
    </source>
</reference>
<proteinExistence type="predicted"/>
<evidence type="ECO:0000256" key="1">
    <source>
        <dbReference type="SAM" id="MobiDB-lite"/>
    </source>
</evidence>
<feature type="region of interest" description="Disordered" evidence="1">
    <location>
        <begin position="1"/>
        <end position="49"/>
    </location>
</feature>
<feature type="compositionally biased region" description="Basic residues" evidence="1">
    <location>
        <begin position="137"/>
        <end position="154"/>
    </location>
</feature>
<dbReference type="AlphaFoldDB" id="S9SJ57"/>
<feature type="compositionally biased region" description="Basic and acidic residues" evidence="1">
    <location>
        <begin position="30"/>
        <end position="47"/>
    </location>
</feature>
<keyword evidence="3" id="KW-1185">Reference proteome</keyword>
<gene>
    <name evidence="2" type="ORF">ruthe_01229</name>
</gene>
<comment type="caution">
    <text evidence="2">The sequence shown here is derived from an EMBL/GenBank/DDBJ whole genome shotgun (WGS) entry which is preliminary data.</text>
</comment>
<sequence>MGALDHRGRNHDEIDQQERPAQQGPPCMPCHEDGHDHVIGRKGDHAGHMVGRHHGAALCRKTDEGGAIGLADHQMRRLDHGRIEALQHRGTQARDQPPEQSRQPERDGQRKLESPQPDHAGRTGQQHHQQDDLRQRAVIHHGQHRPRRRIRRRPGYCARPVIAQQPGIERLQQRVDRRALQGKAEEQQCADEIAQIDKGPHREQRGGKTRAPLPLPGGKADEAGAGKKEPPEAGPVHRLILEQRDQQDQSRRPCHGRKDQGLGPMRGERLQPRTPAARKGPHRTALFRQQSLLHAPLPVRMMEWPPSCRSFRGGARGRAVPQPVHKGQTAGAPPPDRRGDARHAEAWPAPRED</sequence>
<feature type="compositionally biased region" description="Polar residues" evidence="1">
    <location>
        <begin position="89"/>
        <end position="101"/>
    </location>
</feature>
<evidence type="ECO:0000313" key="2">
    <source>
        <dbReference type="EMBL" id="EPX86414.1"/>
    </source>
</evidence>
<feature type="region of interest" description="Disordered" evidence="1">
    <location>
        <begin position="88"/>
        <end position="159"/>
    </location>
</feature>
<organism evidence="2 3">
    <name type="scientific">Rubellimicrobium thermophilum DSM 16684</name>
    <dbReference type="NCBI Taxonomy" id="1123069"/>
    <lineage>
        <taxon>Bacteria</taxon>
        <taxon>Pseudomonadati</taxon>
        <taxon>Pseudomonadota</taxon>
        <taxon>Alphaproteobacteria</taxon>
        <taxon>Rhodobacterales</taxon>
        <taxon>Roseobacteraceae</taxon>
        <taxon>Rubellimicrobium</taxon>
    </lineage>
</organism>
<name>S9SJ57_9RHOB</name>
<accession>S9SJ57</accession>
<feature type="compositionally biased region" description="Basic and acidic residues" evidence="1">
    <location>
        <begin position="219"/>
        <end position="231"/>
    </location>
</feature>
<feature type="compositionally biased region" description="Basic and acidic residues" evidence="1">
    <location>
        <begin position="1"/>
        <end position="18"/>
    </location>
</feature>